<dbReference type="InterPro" id="IPR026516">
    <property type="entry name" value="THAP1/10"/>
</dbReference>
<evidence type="ECO:0000256" key="3">
    <source>
        <dbReference type="ARBA" id="ARBA00022833"/>
    </source>
</evidence>
<keyword evidence="1" id="KW-0479">Metal-binding</keyword>
<evidence type="ECO:0000256" key="6">
    <source>
        <dbReference type="SAM" id="Coils"/>
    </source>
</evidence>
<dbReference type="GO" id="GO:0008270">
    <property type="term" value="F:zinc ion binding"/>
    <property type="evidence" value="ECO:0007669"/>
    <property type="project" value="UniProtKB-KW"/>
</dbReference>
<sequence>MKCVVKNCVNDRRNKNEKKTFFMFPNDKGQQKKWIQFCRNNQAFKPKTWRICMDHFNDEDIIGNGMYEMGLAAKRTLKPGAIPCRYNVAASENEQRATRAERRENKKIVTSLLINVDQPQEVREQCIPAEDFNVTKDCADISMENSFNELCTEDAAIKESSGQGDKIKMLEKKVKLLQTENKKLKDDFSHAKRKLEYEISELKVKLAKSEFYYKNVEEKLKEIFTDGQIKKLKNGSKRQIWTQTDIANSITLYSASAKGYRLLRRSNFPLPAVRTLQSWAQKVEIDRGILKRRTKTLRFKFRRSQATRSFLLRQSIRYCLTTC</sequence>
<dbReference type="PROSITE" id="PS50950">
    <property type="entry name" value="ZF_THAP"/>
    <property type="match status" value="1"/>
</dbReference>
<dbReference type="PANTHER" id="PTHR46600:SF11">
    <property type="entry name" value="THAP DOMAIN-CONTAINING PROTEIN 10"/>
    <property type="match status" value="1"/>
</dbReference>
<evidence type="ECO:0000256" key="1">
    <source>
        <dbReference type="ARBA" id="ARBA00022723"/>
    </source>
</evidence>
<keyword evidence="4 5" id="KW-0238">DNA-binding</keyword>
<keyword evidence="3" id="KW-0862">Zinc</keyword>
<evidence type="ECO:0000256" key="4">
    <source>
        <dbReference type="ARBA" id="ARBA00023125"/>
    </source>
</evidence>
<dbReference type="OrthoDB" id="7331812at2759"/>
<evidence type="ECO:0000313" key="8">
    <source>
        <dbReference type="EMBL" id="JAC45073.1"/>
    </source>
</evidence>
<dbReference type="Pfam" id="PF05485">
    <property type="entry name" value="THAP"/>
    <property type="match status" value="1"/>
</dbReference>
<dbReference type="EMBL" id="GAKP01013879">
    <property type="protein sequence ID" value="JAC45073.1"/>
    <property type="molecule type" value="Transcribed_RNA"/>
</dbReference>
<evidence type="ECO:0000256" key="5">
    <source>
        <dbReference type="PROSITE-ProRule" id="PRU00309"/>
    </source>
</evidence>
<reference evidence="8" key="1">
    <citation type="journal article" date="2014" name="BMC Genomics">
        <title>Characterizing the developmental transcriptome of the oriental fruit fly, Bactrocera dorsalis (Diptera: Tephritidae) through comparative genomic analysis with Drosophila melanogaster utilizing modENCODE datasets.</title>
        <authorList>
            <person name="Geib S.M."/>
            <person name="Calla B."/>
            <person name="Hall B."/>
            <person name="Hou S."/>
            <person name="Manoukis N.C."/>
        </authorList>
    </citation>
    <scope>NUCLEOTIDE SEQUENCE</scope>
    <source>
        <strain evidence="8">Punador</strain>
    </source>
</reference>
<dbReference type="Pfam" id="PF12017">
    <property type="entry name" value="Tnp_P_element"/>
    <property type="match status" value="1"/>
</dbReference>
<dbReference type="InterPro" id="IPR006612">
    <property type="entry name" value="THAP_Znf"/>
</dbReference>
<proteinExistence type="predicted"/>
<organism evidence="8">
    <name type="scientific">Bactrocera dorsalis</name>
    <name type="common">Oriental fruit fly</name>
    <name type="synonym">Dacus dorsalis</name>
    <dbReference type="NCBI Taxonomy" id="27457"/>
    <lineage>
        <taxon>Eukaryota</taxon>
        <taxon>Metazoa</taxon>
        <taxon>Ecdysozoa</taxon>
        <taxon>Arthropoda</taxon>
        <taxon>Hexapoda</taxon>
        <taxon>Insecta</taxon>
        <taxon>Pterygota</taxon>
        <taxon>Neoptera</taxon>
        <taxon>Endopterygota</taxon>
        <taxon>Diptera</taxon>
        <taxon>Brachycera</taxon>
        <taxon>Muscomorpha</taxon>
        <taxon>Tephritoidea</taxon>
        <taxon>Tephritidae</taxon>
        <taxon>Bactrocera</taxon>
        <taxon>Bactrocera</taxon>
    </lineage>
</organism>
<dbReference type="PANTHER" id="PTHR46600">
    <property type="entry name" value="THAP DOMAIN-CONTAINING"/>
    <property type="match status" value="1"/>
</dbReference>
<dbReference type="InterPro" id="IPR021896">
    <property type="entry name" value="THAP9-like_HTH"/>
</dbReference>
<feature type="coiled-coil region" evidence="6">
    <location>
        <begin position="167"/>
        <end position="194"/>
    </location>
</feature>
<accession>A0A034VU60</accession>
<feature type="domain" description="THAP-type" evidence="7">
    <location>
        <begin position="1"/>
        <end position="86"/>
    </location>
</feature>
<dbReference type="InterPro" id="IPR038441">
    <property type="entry name" value="THAP_Znf_sf"/>
</dbReference>
<name>A0A034VU60_BACDO</name>
<dbReference type="SMART" id="SM00980">
    <property type="entry name" value="THAP"/>
    <property type="match status" value="1"/>
</dbReference>
<dbReference type="SUPFAM" id="SSF57716">
    <property type="entry name" value="Glucocorticoid receptor-like (DNA-binding domain)"/>
    <property type="match status" value="1"/>
</dbReference>
<evidence type="ECO:0000256" key="2">
    <source>
        <dbReference type="ARBA" id="ARBA00022771"/>
    </source>
</evidence>
<evidence type="ECO:0000259" key="7">
    <source>
        <dbReference type="PROSITE" id="PS50950"/>
    </source>
</evidence>
<dbReference type="SMART" id="SM00692">
    <property type="entry name" value="DM3"/>
    <property type="match status" value="1"/>
</dbReference>
<gene>
    <name evidence="8" type="primary">PELET</name>
</gene>
<dbReference type="Gene3D" id="6.20.210.20">
    <property type="entry name" value="THAP domain"/>
    <property type="match status" value="1"/>
</dbReference>
<dbReference type="AlphaFoldDB" id="A0A034VU60"/>
<keyword evidence="6" id="KW-0175">Coiled coil</keyword>
<protein>
    <submittedName>
        <fullName evidence="8">Transposable element P transposase</fullName>
    </submittedName>
</protein>
<dbReference type="GO" id="GO:0043565">
    <property type="term" value="F:sequence-specific DNA binding"/>
    <property type="evidence" value="ECO:0007669"/>
    <property type="project" value="InterPro"/>
</dbReference>
<keyword evidence="2 5" id="KW-0863">Zinc-finger</keyword>